<evidence type="ECO:0000256" key="2">
    <source>
        <dbReference type="ARBA" id="ARBA00023125"/>
    </source>
</evidence>
<dbReference type="InterPro" id="IPR032687">
    <property type="entry name" value="AraC-type_N"/>
</dbReference>
<keyword evidence="6" id="KW-1185">Reference proteome</keyword>
<organism evidence="5 6">
    <name type="scientific">Acidocella aminolytica 101 = DSM 11237</name>
    <dbReference type="NCBI Taxonomy" id="1120923"/>
    <lineage>
        <taxon>Bacteria</taxon>
        <taxon>Pseudomonadati</taxon>
        <taxon>Pseudomonadota</taxon>
        <taxon>Alphaproteobacteria</taxon>
        <taxon>Acetobacterales</taxon>
        <taxon>Acidocellaceae</taxon>
        <taxon>Acidocella</taxon>
    </lineage>
</organism>
<dbReference type="Gene3D" id="1.10.10.60">
    <property type="entry name" value="Homeodomain-like"/>
    <property type="match status" value="1"/>
</dbReference>
<dbReference type="OrthoDB" id="9805730at2"/>
<keyword evidence="2" id="KW-0238">DNA-binding</keyword>
<dbReference type="GO" id="GO:0003700">
    <property type="term" value="F:DNA-binding transcription factor activity"/>
    <property type="evidence" value="ECO:0007669"/>
    <property type="project" value="InterPro"/>
</dbReference>
<dbReference type="GO" id="GO:0005829">
    <property type="term" value="C:cytosol"/>
    <property type="evidence" value="ECO:0007669"/>
    <property type="project" value="TreeGrafter"/>
</dbReference>
<evidence type="ECO:0000313" key="5">
    <source>
        <dbReference type="EMBL" id="GAN81633.1"/>
    </source>
</evidence>
<evidence type="ECO:0000256" key="1">
    <source>
        <dbReference type="ARBA" id="ARBA00023015"/>
    </source>
</evidence>
<evidence type="ECO:0000313" key="6">
    <source>
        <dbReference type="Proteomes" id="UP000032668"/>
    </source>
</evidence>
<dbReference type="PANTHER" id="PTHR47894:SF4">
    <property type="entry name" value="HTH-TYPE TRANSCRIPTIONAL REGULATOR GADX"/>
    <property type="match status" value="1"/>
</dbReference>
<dbReference type="GO" id="GO:0000976">
    <property type="term" value="F:transcription cis-regulatory region binding"/>
    <property type="evidence" value="ECO:0007669"/>
    <property type="project" value="TreeGrafter"/>
</dbReference>
<dbReference type="PROSITE" id="PS01124">
    <property type="entry name" value="HTH_ARAC_FAMILY_2"/>
    <property type="match status" value="1"/>
</dbReference>
<dbReference type="Proteomes" id="UP000032668">
    <property type="component" value="Unassembled WGS sequence"/>
</dbReference>
<dbReference type="Pfam" id="PF12833">
    <property type="entry name" value="HTH_18"/>
    <property type="match status" value="1"/>
</dbReference>
<keyword evidence="3" id="KW-0804">Transcription</keyword>
<accession>A0A0D6PKB3</accession>
<reference evidence="5 6" key="1">
    <citation type="submission" date="2012-11" db="EMBL/GenBank/DDBJ databases">
        <title>Whole genome sequence of Acidocella aminolytica 101 = DSM 11237.</title>
        <authorList>
            <person name="Azuma Y."/>
            <person name="Higashiura N."/>
            <person name="Hirakawa H."/>
            <person name="Matsushita K."/>
        </authorList>
    </citation>
    <scope>NUCLEOTIDE SEQUENCE [LARGE SCALE GENOMIC DNA]</scope>
    <source>
        <strain evidence="6">101 / DSM 11237</strain>
    </source>
</reference>
<dbReference type="InterPro" id="IPR018060">
    <property type="entry name" value="HTH_AraC"/>
</dbReference>
<dbReference type="InterPro" id="IPR009057">
    <property type="entry name" value="Homeodomain-like_sf"/>
</dbReference>
<proteinExistence type="predicted"/>
<dbReference type="RefSeq" id="WP_073211931.1">
    <property type="nucleotide sequence ID" value="NZ_BANC01000106.1"/>
</dbReference>
<evidence type="ECO:0000259" key="4">
    <source>
        <dbReference type="PROSITE" id="PS01124"/>
    </source>
</evidence>
<dbReference type="EMBL" id="BANC01000106">
    <property type="protein sequence ID" value="GAN81633.1"/>
    <property type="molecule type" value="Genomic_DNA"/>
</dbReference>
<dbReference type="Pfam" id="PF12625">
    <property type="entry name" value="Arabinose_bd"/>
    <property type="match status" value="1"/>
</dbReference>
<name>A0A0D6PKB3_9PROT</name>
<dbReference type="PANTHER" id="PTHR47894">
    <property type="entry name" value="HTH-TYPE TRANSCRIPTIONAL REGULATOR GADX"/>
    <property type="match status" value="1"/>
</dbReference>
<evidence type="ECO:0000256" key="3">
    <source>
        <dbReference type="ARBA" id="ARBA00023163"/>
    </source>
</evidence>
<dbReference type="AlphaFoldDB" id="A0A0D6PKB3"/>
<dbReference type="SUPFAM" id="SSF46689">
    <property type="entry name" value="Homeodomain-like"/>
    <property type="match status" value="1"/>
</dbReference>
<feature type="domain" description="HTH araC/xylS-type" evidence="4">
    <location>
        <begin position="245"/>
        <end position="343"/>
    </location>
</feature>
<dbReference type="SMART" id="SM00342">
    <property type="entry name" value="HTH_ARAC"/>
    <property type="match status" value="1"/>
</dbReference>
<gene>
    <name evidence="5" type="ORF">Aam_108_004</name>
</gene>
<keyword evidence="1" id="KW-0805">Transcription regulation</keyword>
<sequence>MTKREHIDRMPKAAMIRASVLTPLRQHILENGICYENFLLQRGMHAEDFIDPYAVLPLARYIALFEDAAQALDDPSLGLRIGMRLQPADIGPMGALFSLSATLQAAFERLSVCVRSLQGATLSAMMPLDHDFVWSYRITAPNLWPRRQETEYTLAACCQLVRACFAANWRPLEVHFEHPNEGDTTLLQKIFRAPIHFNQSGNRLIVDGTEARHSFRIEDTGLTRILERHVADLSSNSIGDGTLGEQVQALIELHVGEQQVTLETVAHELALNPRTLQRRLSAEGLSFRIMLQSYLNALARERLSNGSARMSDVAQTLGYADGTVLWRAYKRWEGKAPSKYKRR</sequence>
<comment type="caution">
    <text evidence="5">The sequence shown here is derived from an EMBL/GenBank/DDBJ whole genome shotgun (WGS) entry which is preliminary data.</text>
</comment>
<protein>
    <submittedName>
        <fullName evidence="5">Transcriptional regulator AraC</fullName>
    </submittedName>
</protein>
<dbReference type="STRING" id="1120923.SAMN02746095_03182"/>